<dbReference type="SUPFAM" id="SSF52210">
    <property type="entry name" value="Succinyl-CoA synthetase domains"/>
    <property type="match status" value="2"/>
</dbReference>
<dbReference type="Gene3D" id="3.30.470.20">
    <property type="entry name" value="ATP-grasp fold, B domain"/>
    <property type="match status" value="1"/>
</dbReference>
<keyword evidence="4" id="KW-1185">Reference proteome</keyword>
<dbReference type="AlphaFoldDB" id="A0A8B2NLP7"/>
<dbReference type="Pfam" id="PF13380">
    <property type="entry name" value="CoA_binding_2"/>
    <property type="match status" value="1"/>
</dbReference>
<dbReference type="InterPro" id="IPR016102">
    <property type="entry name" value="Succinyl-CoA_synth-like"/>
</dbReference>
<feature type="domain" description="CoA-binding" evidence="2">
    <location>
        <begin position="6"/>
        <end position="101"/>
    </location>
</feature>
<evidence type="ECO:0000259" key="2">
    <source>
        <dbReference type="SMART" id="SM00881"/>
    </source>
</evidence>
<evidence type="ECO:0000313" key="3">
    <source>
        <dbReference type="EMBL" id="RAH99025.1"/>
    </source>
</evidence>
<dbReference type="GO" id="GO:0006099">
    <property type="term" value="P:tricarboxylic acid cycle"/>
    <property type="evidence" value="ECO:0007669"/>
    <property type="project" value="UniProtKB-KW"/>
</dbReference>
<dbReference type="SUPFAM" id="SSF51735">
    <property type="entry name" value="NAD(P)-binding Rossmann-fold domains"/>
    <property type="match status" value="1"/>
</dbReference>
<dbReference type="InterPro" id="IPR032875">
    <property type="entry name" value="Succ_CoA_lig_flav_dom"/>
</dbReference>
<dbReference type="Proteomes" id="UP000249590">
    <property type="component" value="Unassembled WGS sequence"/>
</dbReference>
<evidence type="ECO:0000256" key="1">
    <source>
        <dbReference type="ARBA" id="ARBA00022532"/>
    </source>
</evidence>
<protein>
    <submittedName>
        <fullName evidence="3">CoA-binding protein</fullName>
    </submittedName>
</protein>
<dbReference type="GO" id="GO:0005524">
    <property type="term" value="F:ATP binding"/>
    <property type="evidence" value="ECO:0007669"/>
    <property type="project" value="InterPro"/>
</dbReference>
<dbReference type="SMART" id="SM00881">
    <property type="entry name" value="CoA_binding"/>
    <property type="match status" value="1"/>
</dbReference>
<gene>
    <name evidence="3" type="ORF">DLJ53_25710</name>
</gene>
<dbReference type="GO" id="GO:0043758">
    <property type="term" value="F:acetate-CoA ligase (ADP-forming) activity"/>
    <property type="evidence" value="ECO:0007669"/>
    <property type="project" value="InterPro"/>
</dbReference>
<dbReference type="PANTHER" id="PTHR42793:SF4">
    <property type="entry name" value="BLL6376 PROTEIN"/>
    <property type="match status" value="1"/>
</dbReference>
<dbReference type="Pfam" id="PF13549">
    <property type="entry name" value="ATP-grasp_5"/>
    <property type="match status" value="1"/>
</dbReference>
<dbReference type="PANTHER" id="PTHR42793">
    <property type="entry name" value="COA BINDING DOMAIN CONTAINING PROTEIN"/>
    <property type="match status" value="1"/>
</dbReference>
<dbReference type="RefSeq" id="WP_111350596.1">
    <property type="nucleotide sequence ID" value="NZ_QHHQ01000006.1"/>
</dbReference>
<dbReference type="InterPro" id="IPR013815">
    <property type="entry name" value="ATP_grasp_subdomain_1"/>
</dbReference>
<dbReference type="InterPro" id="IPR036291">
    <property type="entry name" value="NAD(P)-bd_dom_sf"/>
</dbReference>
<dbReference type="InterPro" id="IPR003781">
    <property type="entry name" value="CoA-bd"/>
</dbReference>
<accession>A0A8B2NLP7</accession>
<dbReference type="Gene3D" id="3.40.50.720">
    <property type="entry name" value="NAD(P)-binding Rossmann-like Domain"/>
    <property type="match status" value="1"/>
</dbReference>
<comment type="caution">
    <text evidence="3">The sequence shown here is derived from an EMBL/GenBank/DDBJ whole genome shotgun (WGS) entry which is preliminary data.</text>
</comment>
<dbReference type="Gene3D" id="3.40.50.261">
    <property type="entry name" value="Succinyl-CoA synthetase domains"/>
    <property type="match status" value="2"/>
</dbReference>
<dbReference type="Pfam" id="PF13607">
    <property type="entry name" value="Succ_CoA_lig"/>
    <property type="match status" value="1"/>
</dbReference>
<evidence type="ECO:0000313" key="4">
    <source>
        <dbReference type="Proteomes" id="UP000249590"/>
    </source>
</evidence>
<name>A0A8B2NLP7_9HYPH</name>
<keyword evidence="1" id="KW-0816">Tricarboxylic acid cycle</keyword>
<dbReference type="Gene3D" id="3.30.1490.20">
    <property type="entry name" value="ATP-grasp fold, A domain"/>
    <property type="match status" value="1"/>
</dbReference>
<dbReference type="Pfam" id="PF19045">
    <property type="entry name" value="Ligase_CoA_2"/>
    <property type="match status" value="1"/>
</dbReference>
<proteinExistence type="predicted"/>
<dbReference type="SUPFAM" id="SSF56059">
    <property type="entry name" value="Glutathione synthetase ATP-binding domain-like"/>
    <property type="match status" value="1"/>
</dbReference>
<reference evidence="3 4" key="1">
    <citation type="submission" date="2018-05" db="EMBL/GenBank/DDBJ databases">
        <title>Acuticoccus sediminis sp. nov., isolated from deep-sea sediment of Indian Ocean.</title>
        <authorList>
            <person name="Liu X."/>
            <person name="Lai Q."/>
            <person name="Du Y."/>
            <person name="Sun F."/>
            <person name="Zhang X."/>
            <person name="Wang S."/>
            <person name="Shao Z."/>
        </authorList>
    </citation>
    <scope>NUCLEOTIDE SEQUENCE [LARGE SCALE GENOMIC DNA]</scope>
    <source>
        <strain evidence="3 4">PTG4-2</strain>
    </source>
</reference>
<sequence length="696" mass="72404">MSLAPFLSPESVAIVGASDNPDKIGGRPIRYLREFGFKGDVFPINPGRDTVQGLKAYASLADLPKVPDAVIIAVAGTGVVDTVNTCAALGVKAAIVMASGFGETGPEGKRIEAEMRETAHKAGMRIVGPNSQGLANFGTGAVLSFSTMFIEAQPEDGPVACISQSGAMSVVPYGMLRARGIGVRHCHATGNDSDVNVAELAAEVVQDPDVKLLLLYLESLPDPAALARTAAIAKERDVPIIAVKSGRTAAGSRAAQSHTGAIATEDRIVDAFFAKNGIWRAKGMRDLVRAAELYLKGWKPVGRRLAVISNSGATCVLAVDAAEHAGLEMAEFPPAIEDELRSILPGFASPRNPVDITAALLTDSGLFSRVLPAAGRDTSVDMFLVGIPVSGKGYDFPRFAADTGAFLKDGGKPVVLAAPQASVREAFAREGVPVFETEDDAVEAMTQFVNHRALMARSRPGAPAAARPPAPLEGLDENRSLQLIAAAGVTVARHRLCTTLDAARSFLEDAPGKIVLKACSAAIPHKSEHGLVRLNIDSEEALASAYADLVAGVERLGQPFEGLLACDQVKGERELVIGGYHDPVFGPAVVIGDGGITVEAMPDNVLLLSPFDEAEVMDALQTLRIAPLFRGVRGQPPLDAGAVARAAIAVGKLLCDETADVRSVDVNPLIVSASGAIAVDALVEVAATATARAAAQ</sequence>
<dbReference type="OrthoDB" id="9807426at2"/>
<dbReference type="EMBL" id="QHHQ01000006">
    <property type="protein sequence ID" value="RAH99025.1"/>
    <property type="molecule type" value="Genomic_DNA"/>
</dbReference>
<organism evidence="3 4">
    <name type="scientific">Acuticoccus sediminis</name>
    <dbReference type="NCBI Taxonomy" id="2184697"/>
    <lineage>
        <taxon>Bacteria</taxon>
        <taxon>Pseudomonadati</taxon>
        <taxon>Pseudomonadota</taxon>
        <taxon>Alphaproteobacteria</taxon>
        <taxon>Hyphomicrobiales</taxon>
        <taxon>Amorphaceae</taxon>
        <taxon>Acuticoccus</taxon>
    </lineage>
</organism>
<dbReference type="InterPro" id="IPR043938">
    <property type="entry name" value="Ligase_CoA_dom"/>
</dbReference>